<evidence type="ECO:0000259" key="2">
    <source>
        <dbReference type="Pfam" id="PF19313"/>
    </source>
</evidence>
<dbReference type="InterPro" id="IPR045670">
    <property type="entry name" value="DUF5916"/>
</dbReference>
<dbReference type="AlphaFoldDB" id="A0A538T8Q7"/>
<dbReference type="SUPFAM" id="SSF49344">
    <property type="entry name" value="CBD9-like"/>
    <property type="match status" value="1"/>
</dbReference>
<evidence type="ECO:0000313" key="3">
    <source>
        <dbReference type="EMBL" id="TMQ60005.1"/>
    </source>
</evidence>
<proteinExistence type="predicted"/>
<feature type="domain" description="DUF5916" evidence="2">
    <location>
        <begin position="237"/>
        <end position="884"/>
    </location>
</feature>
<sequence length="886" mass="99891">MRVILLAALFVAAPAFAQAPDSTHALSHADAPKIHALQTSEHIKLDGKLDEPVWSKAQPVDGFTQHDPEEGKPVSERTEVRILVGEDALYVGARLFDREPGKIRRRLVRRDENVASDYFALLLDSYHDHLTTYRFRVNPAGSYDDCYIDSRGSNDFSWDPVWEVRTTIDSLGWTAEMEIPLSQLRYNPGPDAVWGIQMRRWIDRKQELAEFSFVPKNETSDASRYGHLVDLGQLPSPKHLEILPYSLAKAHYHKVDSGDPFQNGSDRVGSLGADLKYGLTSNLTLDGTVNPDFGQVEVDPAVVNLTAFETFFPERRPFFIEGADLFRFGVTRSFNYFNTTIPFHARRIGREPTLVLQGAPYGFVNSPSQTTIDAALKLTGKTRRGWSIGFLDALTSEEHARYVDTLGVQREHSIEPLTNYTVARLRRDLKGGNTNIGGIATSVVRNLSDPTLKSMLRSNSIVAGVDFTQYWRGRAWSLDGFLAGSRIRGTAEAIDLAQRSSARYYQRPDATHLHYDPTRTSLQGGAGQISLNKIGGKHWEGSLTYQDWSPGFEINDMGYLSGVDSRGYSTLVLYKESKPKKVLRYWDAFAFTNNSFNHAGDLTYQGYETQFEWTLSNYWYGNSRVSWYPAAFDDRLTRGGPMSRIPNAGRWNFTLGSDTRKSYLAKGTVNFTWNDAGGRAQTYTPQLTLHPTSSVLLDLSPTISKTRDMAQYVKTVDDPTATATYGARYVFATLDQTSMSLDTRLNWTFSPKLSLQLYVQPFVVTGLYRDFKELRQPRAYEFDVYGRQAGTIQRDSTGTYRIDPDGSGPDSVFTVKDPNFNFRSLLGNAVLRWEYRPGSAIFLVWQQSRSETQPFGDFDFSRDFRALLQNGPENIVAVKATYWLGI</sequence>
<feature type="chain" id="PRO_5022044613" description="DUF5916 domain-containing protein" evidence="1">
    <location>
        <begin position="18"/>
        <end position="886"/>
    </location>
</feature>
<dbReference type="Gene3D" id="2.60.40.1190">
    <property type="match status" value="1"/>
</dbReference>
<keyword evidence="1" id="KW-0732">Signal</keyword>
<dbReference type="Proteomes" id="UP000320913">
    <property type="component" value="Unassembled WGS sequence"/>
</dbReference>
<comment type="caution">
    <text evidence="3">The sequence shown here is derived from an EMBL/GenBank/DDBJ whole genome shotgun (WGS) entry which is preliminary data.</text>
</comment>
<name>A0A538T8Q7_UNCEI</name>
<evidence type="ECO:0000313" key="4">
    <source>
        <dbReference type="Proteomes" id="UP000320913"/>
    </source>
</evidence>
<accession>A0A538T8Q7</accession>
<dbReference type="CDD" id="cd09618">
    <property type="entry name" value="CBM9_like_2"/>
    <property type="match status" value="1"/>
</dbReference>
<dbReference type="Pfam" id="PF19313">
    <property type="entry name" value="DUF5916"/>
    <property type="match status" value="1"/>
</dbReference>
<organism evidence="3 4">
    <name type="scientific">Eiseniibacteriota bacterium</name>
    <dbReference type="NCBI Taxonomy" id="2212470"/>
    <lineage>
        <taxon>Bacteria</taxon>
        <taxon>Candidatus Eiseniibacteriota</taxon>
    </lineage>
</organism>
<gene>
    <name evidence="3" type="ORF">E6K75_03450</name>
</gene>
<feature type="signal peptide" evidence="1">
    <location>
        <begin position="1"/>
        <end position="17"/>
    </location>
</feature>
<protein>
    <recommendedName>
        <fullName evidence="2">DUF5916 domain-containing protein</fullName>
    </recommendedName>
</protein>
<dbReference type="EMBL" id="VBOV01000088">
    <property type="protein sequence ID" value="TMQ60005.1"/>
    <property type="molecule type" value="Genomic_DNA"/>
</dbReference>
<reference evidence="3 4" key="1">
    <citation type="journal article" date="2019" name="Nat. Microbiol.">
        <title>Mediterranean grassland soil C-N compound turnover is dependent on rainfall and depth, and is mediated by genomically divergent microorganisms.</title>
        <authorList>
            <person name="Diamond S."/>
            <person name="Andeer P.F."/>
            <person name="Li Z."/>
            <person name="Crits-Christoph A."/>
            <person name="Burstein D."/>
            <person name="Anantharaman K."/>
            <person name="Lane K.R."/>
            <person name="Thomas B.C."/>
            <person name="Pan C."/>
            <person name="Northen T.R."/>
            <person name="Banfield J.F."/>
        </authorList>
    </citation>
    <scope>NUCLEOTIDE SEQUENCE [LARGE SCALE GENOMIC DNA]</scope>
    <source>
        <strain evidence="3">WS_5</strain>
    </source>
</reference>
<evidence type="ECO:0000256" key="1">
    <source>
        <dbReference type="SAM" id="SignalP"/>
    </source>
</evidence>